<name>A0ABU5XZB2_9MYCO</name>
<comment type="caution">
    <text evidence="1">The sequence shown here is derived from an EMBL/GenBank/DDBJ whole genome shotgun (WGS) entry which is preliminary data.</text>
</comment>
<evidence type="ECO:0000313" key="1">
    <source>
        <dbReference type="EMBL" id="MEB3033223.1"/>
    </source>
</evidence>
<keyword evidence="2" id="KW-1185">Reference proteome</keyword>
<reference evidence="1 2" key="1">
    <citation type="submission" date="2023-12" db="EMBL/GenBank/DDBJ databases">
        <title>Description of new species of Mycobacterium terrae complex isolated from sewage at the Sao Paulo Zoological Park Foundation in Brazil.</title>
        <authorList>
            <person name="Romagnoli C.L."/>
            <person name="Conceicao E.C."/>
            <person name="Machado E."/>
            <person name="Barreto L.B.P.F."/>
            <person name="Sharma A."/>
            <person name="Silva N.M."/>
            <person name="Marques L.E."/>
            <person name="Juliana M.A."/>
            <person name="Lourenco M.C.S."/>
            <person name="Digiampietri L.A."/>
            <person name="Suffys P.N."/>
            <person name="Viana-Niero C."/>
        </authorList>
    </citation>
    <scope>NUCLEOTIDE SEQUENCE [LARGE SCALE GENOMIC DNA]</scope>
    <source>
        <strain evidence="1 2">MYC340</strain>
    </source>
</reference>
<organism evidence="1 2">
    <name type="scientific">[Mycobacterium] nativiensis</name>
    <dbReference type="NCBI Taxonomy" id="2855503"/>
    <lineage>
        <taxon>Bacteria</taxon>
        <taxon>Bacillati</taxon>
        <taxon>Actinomycetota</taxon>
        <taxon>Actinomycetes</taxon>
        <taxon>Mycobacteriales</taxon>
        <taxon>Mycobacteriaceae</taxon>
        <taxon>Mycolicibacter</taxon>
    </lineage>
</organism>
<dbReference type="Proteomes" id="UP001298593">
    <property type="component" value="Unassembled WGS sequence"/>
</dbReference>
<dbReference type="RefSeq" id="WP_224972654.1">
    <property type="nucleotide sequence ID" value="NZ_JAYJJU010000017.1"/>
</dbReference>
<evidence type="ECO:0008006" key="3">
    <source>
        <dbReference type="Google" id="ProtNLM"/>
    </source>
</evidence>
<gene>
    <name evidence="1" type="ORF">KV113_16860</name>
</gene>
<evidence type="ECO:0000313" key="2">
    <source>
        <dbReference type="Proteomes" id="UP001298593"/>
    </source>
</evidence>
<sequence length="307" mass="30178">MSTLSTIAAPMEPRGFVAKAGALAAGTALAGAVLFGGTVVAPTITEGLAASVQHDYVLTAAPEQDSFVASLQNLLDALKVGNMGEVLGTFGTGINTSSQLSALLADLNPSGVSLDTATGGLLSTDISGLLAKVMIAGPNNTAVPLGSVPIDQLLGGFIGGTGADQSIGSVLTALGLGPYVGLLNLPMFGLSPSDTVGSLLSSFLGITPNDTLNDLVIGSGQTLGNATIGGLLGIDSTELAAGWDKFVDGLTVGGTIIDPAGTGLLGDETLGALLTELLGPGATAVTDTTTVTDFLAGLDIFSMFGLS</sequence>
<dbReference type="EMBL" id="JAYJJU010000017">
    <property type="protein sequence ID" value="MEB3033223.1"/>
    <property type="molecule type" value="Genomic_DNA"/>
</dbReference>
<accession>A0ABU5XZB2</accession>
<proteinExistence type="predicted"/>
<protein>
    <recommendedName>
        <fullName evidence="3">PE-PGRS family protein</fullName>
    </recommendedName>
</protein>